<dbReference type="SUPFAM" id="SSF53271">
    <property type="entry name" value="PRTase-like"/>
    <property type="match status" value="1"/>
</dbReference>
<evidence type="ECO:0000259" key="11">
    <source>
        <dbReference type="Pfam" id="PF00156"/>
    </source>
</evidence>
<gene>
    <name evidence="12" type="ORF">METZ01_LOCUS154867</name>
</gene>
<dbReference type="PANTHER" id="PTHR32315">
    <property type="entry name" value="ADENINE PHOSPHORIBOSYLTRANSFERASE"/>
    <property type="match status" value="1"/>
</dbReference>
<dbReference type="CDD" id="cd06223">
    <property type="entry name" value="PRTases_typeI"/>
    <property type="match status" value="1"/>
</dbReference>
<keyword evidence="7" id="KW-0963">Cytoplasm</keyword>
<keyword evidence="10" id="KW-0660">Purine salvage</keyword>
<keyword evidence="9" id="KW-0808">Transferase</keyword>
<evidence type="ECO:0000256" key="6">
    <source>
        <dbReference type="ARBA" id="ARBA00011893"/>
    </source>
</evidence>
<protein>
    <recommendedName>
        <fullName evidence="6">adenine phosphoribosyltransferase</fullName>
        <ecNumber evidence="6">2.4.2.7</ecNumber>
    </recommendedName>
</protein>
<dbReference type="FunFam" id="3.40.50.2020:FF:000021">
    <property type="entry name" value="Adenine phosphoribosyltransferase"/>
    <property type="match status" value="1"/>
</dbReference>
<dbReference type="InterPro" id="IPR000836">
    <property type="entry name" value="PRTase_dom"/>
</dbReference>
<dbReference type="GO" id="GO:0003999">
    <property type="term" value="F:adenine phosphoribosyltransferase activity"/>
    <property type="evidence" value="ECO:0007669"/>
    <property type="project" value="UniProtKB-EC"/>
</dbReference>
<name>A0A382ALV2_9ZZZZ</name>
<evidence type="ECO:0000313" key="12">
    <source>
        <dbReference type="EMBL" id="SVB02013.1"/>
    </source>
</evidence>
<dbReference type="GO" id="GO:0006166">
    <property type="term" value="P:purine ribonucleoside salvage"/>
    <property type="evidence" value="ECO:0007669"/>
    <property type="project" value="UniProtKB-KW"/>
</dbReference>
<evidence type="ECO:0000256" key="4">
    <source>
        <dbReference type="ARBA" id="ARBA00004659"/>
    </source>
</evidence>
<evidence type="ECO:0000256" key="1">
    <source>
        <dbReference type="ARBA" id="ARBA00000868"/>
    </source>
</evidence>
<dbReference type="PANTHER" id="PTHR32315:SF3">
    <property type="entry name" value="ADENINE PHOSPHORIBOSYLTRANSFERASE"/>
    <property type="match status" value="1"/>
</dbReference>
<feature type="domain" description="Phosphoribosyltransferase" evidence="11">
    <location>
        <begin position="38"/>
        <end position="161"/>
    </location>
</feature>
<dbReference type="HAMAP" id="MF_00004">
    <property type="entry name" value="Aden_phosphoribosyltr"/>
    <property type="match status" value="1"/>
</dbReference>
<dbReference type="NCBIfam" id="NF002634">
    <property type="entry name" value="PRK02304.1-3"/>
    <property type="match status" value="1"/>
</dbReference>
<dbReference type="GO" id="GO:0044209">
    <property type="term" value="P:AMP salvage"/>
    <property type="evidence" value="ECO:0007669"/>
    <property type="project" value="UniProtKB-UniPathway"/>
</dbReference>
<evidence type="ECO:0000256" key="5">
    <source>
        <dbReference type="ARBA" id="ARBA00008391"/>
    </source>
</evidence>
<comment type="subcellular location">
    <subcellularLocation>
        <location evidence="3">Cytoplasm</location>
    </subcellularLocation>
</comment>
<dbReference type="Gene3D" id="3.40.50.2020">
    <property type="match status" value="1"/>
</dbReference>
<dbReference type="UniPathway" id="UPA00588">
    <property type="reaction ID" value="UER00646"/>
</dbReference>
<reference evidence="12" key="1">
    <citation type="submission" date="2018-05" db="EMBL/GenBank/DDBJ databases">
        <authorList>
            <person name="Lanie J.A."/>
            <person name="Ng W.-L."/>
            <person name="Kazmierczak K.M."/>
            <person name="Andrzejewski T.M."/>
            <person name="Davidsen T.M."/>
            <person name="Wayne K.J."/>
            <person name="Tettelin H."/>
            <person name="Glass J.I."/>
            <person name="Rusch D."/>
            <person name="Podicherti R."/>
            <person name="Tsui H.-C.T."/>
            <person name="Winkler M.E."/>
        </authorList>
    </citation>
    <scope>NUCLEOTIDE SEQUENCE</scope>
</reference>
<dbReference type="NCBIfam" id="TIGR01090">
    <property type="entry name" value="apt"/>
    <property type="match status" value="1"/>
</dbReference>
<keyword evidence="8" id="KW-0328">Glycosyltransferase</keyword>
<dbReference type="InterPro" id="IPR005764">
    <property type="entry name" value="Ade_phspho_trans"/>
</dbReference>
<dbReference type="GO" id="GO:0006168">
    <property type="term" value="P:adenine salvage"/>
    <property type="evidence" value="ECO:0007669"/>
    <property type="project" value="InterPro"/>
</dbReference>
<sequence>MGAETMPDELLHRLRATVRTVPDFPIEGVMFRDITPVLSEPELLRGVTDRFASLVAEFGWAPDAIVGPEARGFIFGPLLSDRLGTGFVPVRKPGKLPASTRRAEYDLEYGSNALEMHEDALSSGQSVILIDDLLATGGTTAACAELCEAAGARVLGALFLIELVGLGARDAIAPIQAHALLEYPA</sequence>
<dbReference type="InterPro" id="IPR029057">
    <property type="entry name" value="PRTase-like"/>
</dbReference>
<dbReference type="InterPro" id="IPR050054">
    <property type="entry name" value="UPRTase/APRTase"/>
</dbReference>
<dbReference type="EC" id="2.4.2.7" evidence="6"/>
<evidence type="ECO:0000256" key="10">
    <source>
        <dbReference type="ARBA" id="ARBA00022726"/>
    </source>
</evidence>
<comment type="function">
    <text evidence="2">Catalyzes a salvage reaction resulting in the formation of AMP, that is energically less costly than de novo synthesis.</text>
</comment>
<organism evidence="12">
    <name type="scientific">marine metagenome</name>
    <dbReference type="NCBI Taxonomy" id="408172"/>
    <lineage>
        <taxon>unclassified sequences</taxon>
        <taxon>metagenomes</taxon>
        <taxon>ecological metagenomes</taxon>
    </lineage>
</organism>
<accession>A0A382ALV2</accession>
<comment type="catalytic activity">
    <reaction evidence="1">
        <text>AMP + diphosphate = 5-phospho-alpha-D-ribose 1-diphosphate + adenine</text>
        <dbReference type="Rhea" id="RHEA:16609"/>
        <dbReference type="ChEBI" id="CHEBI:16708"/>
        <dbReference type="ChEBI" id="CHEBI:33019"/>
        <dbReference type="ChEBI" id="CHEBI:58017"/>
        <dbReference type="ChEBI" id="CHEBI:456215"/>
        <dbReference type="EC" id="2.4.2.7"/>
    </reaction>
</comment>
<dbReference type="GO" id="GO:0005737">
    <property type="term" value="C:cytoplasm"/>
    <property type="evidence" value="ECO:0007669"/>
    <property type="project" value="UniProtKB-SubCell"/>
</dbReference>
<dbReference type="AlphaFoldDB" id="A0A382ALV2"/>
<dbReference type="EMBL" id="UINC01025785">
    <property type="protein sequence ID" value="SVB02013.1"/>
    <property type="molecule type" value="Genomic_DNA"/>
</dbReference>
<dbReference type="NCBIfam" id="NF002636">
    <property type="entry name" value="PRK02304.1-5"/>
    <property type="match status" value="1"/>
</dbReference>
<comment type="pathway">
    <text evidence="4">Purine metabolism; AMP biosynthesis via salvage pathway; AMP from adenine: step 1/1.</text>
</comment>
<dbReference type="GO" id="GO:0002055">
    <property type="term" value="F:adenine binding"/>
    <property type="evidence" value="ECO:0007669"/>
    <property type="project" value="TreeGrafter"/>
</dbReference>
<evidence type="ECO:0000256" key="9">
    <source>
        <dbReference type="ARBA" id="ARBA00022679"/>
    </source>
</evidence>
<evidence type="ECO:0000256" key="7">
    <source>
        <dbReference type="ARBA" id="ARBA00022490"/>
    </source>
</evidence>
<dbReference type="GO" id="GO:0016208">
    <property type="term" value="F:AMP binding"/>
    <property type="evidence" value="ECO:0007669"/>
    <property type="project" value="TreeGrafter"/>
</dbReference>
<proteinExistence type="inferred from homology"/>
<comment type="similarity">
    <text evidence="5">Belongs to the purine/pyrimidine phosphoribosyltransferase family.</text>
</comment>
<evidence type="ECO:0000256" key="3">
    <source>
        <dbReference type="ARBA" id="ARBA00004496"/>
    </source>
</evidence>
<evidence type="ECO:0000256" key="2">
    <source>
        <dbReference type="ARBA" id="ARBA00003968"/>
    </source>
</evidence>
<dbReference type="Pfam" id="PF00156">
    <property type="entry name" value="Pribosyltran"/>
    <property type="match status" value="1"/>
</dbReference>
<evidence type="ECO:0000256" key="8">
    <source>
        <dbReference type="ARBA" id="ARBA00022676"/>
    </source>
</evidence>